<name>A0A1E3S5Y7_MYCIE</name>
<dbReference type="STRING" id="28445.BHQ20_26455"/>
<evidence type="ECO:0000313" key="3">
    <source>
        <dbReference type="Proteomes" id="UP000192739"/>
    </source>
</evidence>
<dbReference type="CDD" id="cd00531">
    <property type="entry name" value="NTF2_like"/>
    <property type="match status" value="1"/>
</dbReference>
<dbReference type="OrthoDB" id="7605094at2"/>
<dbReference type="SUPFAM" id="SSF54427">
    <property type="entry name" value="NTF2-like"/>
    <property type="match status" value="1"/>
</dbReference>
<gene>
    <name evidence="2" type="ORF">BST27_24725</name>
</gene>
<organism evidence="2 3">
    <name type="scientific">Mycobacterium intermedium</name>
    <dbReference type="NCBI Taxonomy" id="28445"/>
    <lineage>
        <taxon>Bacteria</taxon>
        <taxon>Bacillati</taxon>
        <taxon>Actinomycetota</taxon>
        <taxon>Actinomycetes</taxon>
        <taxon>Mycobacteriales</taxon>
        <taxon>Mycobacteriaceae</taxon>
        <taxon>Mycobacterium</taxon>
        <taxon>Mycobacterium simiae complex</taxon>
    </lineage>
</organism>
<proteinExistence type="predicted"/>
<reference evidence="2 3" key="1">
    <citation type="submission" date="2017-02" db="EMBL/GenBank/DDBJ databases">
        <title>The new phylogeny of genus Mycobacterium.</title>
        <authorList>
            <person name="Tortoli E."/>
            <person name="Trovato A."/>
            <person name="Cirillo D.M."/>
        </authorList>
    </citation>
    <scope>NUCLEOTIDE SEQUENCE [LARGE SCALE GENOMIC DNA]</scope>
    <source>
        <strain evidence="2 3">DSM 44049</strain>
    </source>
</reference>
<evidence type="ECO:0000313" key="2">
    <source>
        <dbReference type="EMBL" id="ORA96620.1"/>
    </source>
</evidence>
<evidence type="ECO:0000259" key="1">
    <source>
        <dbReference type="Pfam" id="PF13577"/>
    </source>
</evidence>
<dbReference type="Proteomes" id="UP000192739">
    <property type="component" value="Unassembled WGS sequence"/>
</dbReference>
<dbReference type="InterPro" id="IPR032710">
    <property type="entry name" value="NTF2-like_dom_sf"/>
</dbReference>
<accession>A0A1E3S5Y7</accession>
<keyword evidence="3" id="KW-1185">Reference proteome</keyword>
<comment type="caution">
    <text evidence="2">The sequence shown here is derived from an EMBL/GenBank/DDBJ whole genome shotgun (WGS) entry which is preliminary data.</text>
</comment>
<protein>
    <recommendedName>
        <fullName evidence="1">SnoaL-like domain-containing protein</fullName>
    </recommendedName>
</protein>
<dbReference type="Gene3D" id="3.10.450.50">
    <property type="match status" value="1"/>
</dbReference>
<feature type="domain" description="SnoaL-like" evidence="1">
    <location>
        <begin position="70"/>
        <end position="190"/>
    </location>
</feature>
<dbReference type="Pfam" id="PF13577">
    <property type="entry name" value="SnoaL_4"/>
    <property type="match status" value="1"/>
</dbReference>
<dbReference type="EMBL" id="MVHT01000091">
    <property type="protein sequence ID" value="ORA96620.1"/>
    <property type="molecule type" value="Genomic_DNA"/>
</dbReference>
<dbReference type="RefSeq" id="WP_069422127.1">
    <property type="nucleotide sequence ID" value="NZ_JACKTC010000010.1"/>
</dbReference>
<dbReference type="AlphaFoldDB" id="A0A1E3S5Y7"/>
<dbReference type="InterPro" id="IPR037401">
    <property type="entry name" value="SnoaL-like"/>
</dbReference>
<sequence length="196" mass="21431">MDFADVLGGAFATEKGTGGRHEQVDLVSRTCHAVLISHVGPYLSIAQYMSYCSGVRVRSTQEKRVLPLPVEDVLEIERLISRYNFAFDRRDAEGFASCFTADGGFFLGDEEQTRGHDGLAEYVAAMKVPGQLRHVITSVLAEGDGASATSQAYCTVFASSPGGGYQVIAQGVYRDELTKGADGWRFTRRRFDQDPC</sequence>